<gene>
    <name evidence="9" type="ORF">LIER_37802</name>
</gene>
<dbReference type="InterPro" id="IPR012552">
    <property type="entry name" value="DVL"/>
</dbReference>
<evidence type="ECO:0000256" key="8">
    <source>
        <dbReference type="SAM" id="MobiDB-lite"/>
    </source>
</evidence>
<organism evidence="9 10">
    <name type="scientific">Lithospermum erythrorhizon</name>
    <name type="common">Purple gromwell</name>
    <name type="synonym">Lithospermum officinale var. erythrorhizon</name>
    <dbReference type="NCBI Taxonomy" id="34254"/>
    <lineage>
        <taxon>Eukaryota</taxon>
        <taxon>Viridiplantae</taxon>
        <taxon>Streptophyta</taxon>
        <taxon>Embryophyta</taxon>
        <taxon>Tracheophyta</taxon>
        <taxon>Spermatophyta</taxon>
        <taxon>Magnoliopsida</taxon>
        <taxon>eudicotyledons</taxon>
        <taxon>Gunneridae</taxon>
        <taxon>Pentapetalae</taxon>
        <taxon>asterids</taxon>
        <taxon>lamiids</taxon>
        <taxon>Boraginales</taxon>
        <taxon>Boraginaceae</taxon>
        <taxon>Boraginoideae</taxon>
        <taxon>Lithospermeae</taxon>
        <taxon>Lithospermum</taxon>
    </lineage>
</organism>
<evidence type="ECO:0000256" key="7">
    <source>
        <dbReference type="ARBA" id="ARBA00024340"/>
    </source>
</evidence>
<feature type="compositionally biased region" description="Low complexity" evidence="8">
    <location>
        <begin position="20"/>
        <end position="62"/>
    </location>
</feature>
<keyword evidence="5" id="KW-1133">Transmembrane helix</keyword>
<name>A0AAV3PSS7_LITER</name>
<dbReference type="GO" id="GO:0005886">
    <property type="term" value="C:plasma membrane"/>
    <property type="evidence" value="ECO:0007669"/>
    <property type="project" value="UniProtKB-SubCell"/>
</dbReference>
<keyword evidence="4" id="KW-0812">Transmembrane</keyword>
<evidence type="ECO:0000256" key="3">
    <source>
        <dbReference type="ARBA" id="ARBA00022475"/>
    </source>
</evidence>
<dbReference type="GO" id="GO:0008285">
    <property type="term" value="P:negative regulation of cell population proliferation"/>
    <property type="evidence" value="ECO:0007669"/>
    <property type="project" value="InterPro"/>
</dbReference>
<evidence type="ECO:0000256" key="1">
    <source>
        <dbReference type="ARBA" id="ARBA00004162"/>
    </source>
</evidence>
<keyword evidence="6" id="KW-0472">Membrane</keyword>
<evidence type="ECO:0000256" key="6">
    <source>
        <dbReference type="ARBA" id="ARBA00023136"/>
    </source>
</evidence>
<dbReference type="Pfam" id="PF08137">
    <property type="entry name" value="DVL"/>
    <property type="match status" value="1"/>
</dbReference>
<dbReference type="PANTHER" id="PTHR47596:SF2">
    <property type="entry name" value="SMALL POLYPEPTIDE DEVIL 9"/>
    <property type="match status" value="1"/>
</dbReference>
<dbReference type="EMBL" id="BAABME010018518">
    <property type="protein sequence ID" value="GAA0154108.1"/>
    <property type="molecule type" value="Genomic_DNA"/>
</dbReference>
<proteinExistence type="inferred from homology"/>
<keyword evidence="10" id="KW-1185">Reference proteome</keyword>
<protein>
    <submittedName>
        <fullName evidence="9">Uncharacterized protein</fullName>
    </submittedName>
</protein>
<evidence type="ECO:0000256" key="4">
    <source>
        <dbReference type="ARBA" id="ARBA00022692"/>
    </source>
</evidence>
<evidence type="ECO:0000313" key="9">
    <source>
        <dbReference type="EMBL" id="GAA0154108.1"/>
    </source>
</evidence>
<dbReference type="GO" id="GO:0048367">
    <property type="term" value="P:shoot system development"/>
    <property type="evidence" value="ECO:0007669"/>
    <property type="project" value="UniProtKB-ARBA"/>
</dbReference>
<comment type="similarity">
    <text evidence="7">Belongs to the DVL/RTFL small polypeptides family.</text>
</comment>
<evidence type="ECO:0000256" key="5">
    <source>
        <dbReference type="ARBA" id="ARBA00022989"/>
    </source>
</evidence>
<comment type="caution">
    <text evidence="9">The sequence shown here is derived from an EMBL/GenBank/DDBJ whole genome shotgun (WGS) entry which is preliminary data.</text>
</comment>
<evidence type="ECO:0000313" key="10">
    <source>
        <dbReference type="Proteomes" id="UP001454036"/>
    </source>
</evidence>
<dbReference type="AlphaFoldDB" id="A0AAV3PSS7"/>
<dbReference type="Proteomes" id="UP001454036">
    <property type="component" value="Unassembled WGS sequence"/>
</dbReference>
<dbReference type="InterPro" id="IPR052692">
    <property type="entry name" value="DVL_RTFL_polypeptides"/>
</dbReference>
<reference evidence="9 10" key="1">
    <citation type="submission" date="2024-01" db="EMBL/GenBank/DDBJ databases">
        <title>The complete chloroplast genome sequence of Lithospermum erythrorhizon: insights into the phylogenetic relationship among Boraginaceae species and the maternal lineages of purple gromwells.</title>
        <authorList>
            <person name="Okada T."/>
            <person name="Watanabe K."/>
        </authorList>
    </citation>
    <scope>NUCLEOTIDE SEQUENCE [LARGE SCALE GENOMIC DNA]</scope>
</reference>
<keyword evidence="2" id="KW-0217">Developmental protein</keyword>
<accession>A0AAV3PSS7</accession>
<feature type="region of interest" description="Disordered" evidence="8">
    <location>
        <begin position="14"/>
        <end position="63"/>
    </location>
</feature>
<sequence length="102" mass="11693">MEYYMDEKYRLSKEDPCNRSYSSSKSSYLTKSGSTRSSLQRSYSQKNASSSSSKASLSRNPSQKCVTFARKCGKLAKEQRARLYIVKRCITMLVRLGKHRDS</sequence>
<keyword evidence="3" id="KW-1003">Cell membrane</keyword>
<dbReference type="PANTHER" id="PTHR47596">
    <property type="entry name" value="DVL13"/>
    <property type="match status" value="1"/>
</dbReference>
<evidence type="ECO:0000256" key="2">
    <source>
        <dbReference type="ARBA" id="ARBA00022473"/>
    </source>
</evidence>
<comment type="subcellular location">
    <subcellularLocation>
        <location evidence="1">Cell membrane</location>
        <topology evidence="1">Single-pass membrane protein</topology>
    </subcellularLocation>
</comment>